<protein>
    <submittedName>
        <fullName evidence="3">Uncharacterized protein</fullName>
    </submittedName>
</protein>
<keyword evidence="2" id="KW-0472">Membrane</keyword>
<evidence type="ECO:0000256" key="2">
    <source>
        <dbReference type="SAM" id="Phobius"/>
    </source>
</evidence>
<evidence type="ECO:0000313" key="4">
    <source>
        <dbReference type="Proteomes" id="UP001520654"/>
    </source>
</evidence>
<keyword evidence="2" id="KW-1133">Transmembrane helix</keyword>
<reference evidence="3 4" key="1">
    <citation type="submission" date="2021-08" db="EMBL/GenBank/DDBJ databases">
        <title>Genomic Architecture of Streptomyces flavotricini NGL1 and Streptomyces erythrochromogenes HMS4 With Differential Plant Beneficial attributes and laccase production capabilities.</title>
        <authorList>
            <person name="Salwan R."/>
            <person name="Kaur R."/>
            <person name="Sharma V."/>
        </authorList>
    </citation>
    <scope>NUCLEOTIDE SEQUENCE [LARGE SCALE GENOMIC DNA]</scope>
    <source>
        <strain evidence="3 4">NGL1</strain>
    </source>
</reference>
<proteinExistence type="predicted"/>
<gene>
    <name evidence="3" type="ORF">K7B10_39525</name>
</gene>
<comment type="caution">
    <text evidence="3">The sequence shown here is derived from an EMBL/GenBank/DDBJ whole genome shotgun (WGS) entry which is preliminary data.</text>
</comment>
<dbReference type="RefSeq" id="WP_229344651.1">
    <property type="nucleotide sequence ID" value="NZ_JAINUL010000001.1"/>
</dbReference>
<name>A0ABS8EI49_9ACTN</name>
<evidence type="ECO:0000256" key="1">
    <source>
        <dbReference type="SAM" id="MobiDB-lite"/>
    </source>
</evidence>
<evidence type="ECO:0000313" key="3">
    <source>
        <dbReference type="EMBL" id="MCC0100740.1"/>
    </source>
</evidence>
<feature type="region of interest" description="Disordered" evidence="1">
    <location>
        <begin position="57"/>
        <end position="81"/>
    </location>
</feature>
<organism evidence="3 4">
    <name type="scientific">Streptomyces flavotricini</name>
    <dbReference type="NCBI Taxonomy" id="66888"/>
    <lineage>
        <taxon>Bacteria</taxon>
        <taxon>Bacillati</taxon>
        <taxon>Actinomycetota</taxon>
        <taxon>Actinomycetes</taxon>
        <taxon>Kitasatosporales</taxon>
        <taxon>Streptomycetaceae</taxon>
        <taxon>Streptomyces</taxon>
    </lineage>
</organism>
<keyword evidence="4" id="KW-1185">Reference proteome</keyword>
<feature type="transmembrane region" description="Helical" evidence="2">
    <location>
        <begin position="31"/>
        <end position="50"/>
    </location>
</feature>
<keyword evidence="2" id="KW-0812">Transmembrane</keyword>
<sequence>MSGRQRRVAGSVLAGAVLAVCGWWAGRFGYGAVGLVLSSSAGLVVLAGAWRAGALSLPRPSSPSRDTAPRRRLSARERADRERSARLLKAIAAVAVAAGGAGGLSEFERIVLHGVAIRPGREYPPPGHGYPRA</sequence>
<accession>A0ABS8EI49</accession>
<dbReference type="EMBL" id="JAINUL010000001">
    <property type="protein sequence ID" value="MCC0100740.1"/>
    <property type="molecule type" value="Genomic_DNA"/>
</dbReference>
<dbReference type="Proteomes" id="UP001520654">
    <property type="component" value="Unassembled WGS sequence"/>
</dbReference>
<feature type="transmembrane region" description="Helical" evidence="2">
    <location>
        <begin position="7"/>
        <end position="25"/>
    </location>
</feature>